<evidence type="ECO:0000256" key="10">
    <source>
        <dbReference type="ARBA" id="ARBA00023180"/>
    </source>
</evidence>
<evidence type="ECO:0000256" key="7">
    <source>
        <dbReference type="ARBA" id="ARBA00022989"/>
    </source>
</evidence>
<keyword evidence="8 11" id="KW-0333">Golgi apparatus</keyword>
<evidence type="ECO:0000256" key="1">
    <source>
        <dbReference type="ARBA" id="ARBA00004323"/>
    </source>
</evidence>
<dbReference type="GO" id="GO:0000139">
    <property type="term" value="C:Golgi membrane"/>
    <property type="evidence" value="ECO:0007669"/>
    <property type="project" value="UniProtKB-SubCell"/>
</dbReference>
<keyword evidence="7" id="KW-1133">Transmembrane helix</keyword>
<dbReference type="PANTHER" id="PTHR11214">
    <property type="entry name" value="BETA-1,3-N-ACETYLGLUCOSAMINYLTRANSFERASE"/>
    <property type="match status" value="1"/>
</dbReference>
<keyword evidence="3 11" id="KW-0328">Glycosyltransferase</keyword>
<evidence type="ECO:0000256" key="11">
    <source>
        <dbReference type="RuleBase" id="RU363063"/>
    </source>
</evidence>
<evidence type="ECO:0000256" key="2">
    <source>
        <dbReference type="ARBA" id="ARBA00008661"/>
    </source>
</evidence>
<comment type="similarity">
    <text evidence="2 11">Belongs to the glycosyltransferase 31 family.</text>
</comment>
<evidence type="ECO:0000313" key="12">
    <source>
        <dbReference type="EMBL" id="KAK2192594.1"/>
    </source>
</evidence>
<evidence type="ECO:0000256" key="3">
    <source>
        <dbReference type="ARBA" id="ARBA00022676"/>
    </source>
</evidence>
<proteinExistence type="inferred from homology"/>
<gene>
    <name evidence="12" type="ORF">NP493_26g04012</name>
</gene>
<evidence type="ECO:0000256" key="5">
    <source>
        <dbReference type="ARBA" id="ARBA00022692"/>
    </source>
</evidence>
<comment type="subcellular location">
    <subcellularLocation>
        <location evidence="1 11">Golgi apparatus membrane</location>
        <topology evidence="1 11">Single-pass type II membrane protein</topology>
    </subcellularLocation>
</comment>
<dbReference type="FunFam" id="3.90.550.50:FF:000001">
    <property type="entry name" value="Hexosyltransferase"/>
    <property type="match status" value="1"/>
</dbReference>
<dbReference type="Proteomes" id="UP001209878">
    <property type="component" value="Unassembled WGS sequence"/>
</dbReference>
<sequence length="415" mass="47337">MLPRRSSITRVLTAAVLVGMGLWLVMAGLLGSTGSVVTTQLVTVNTVESVRSRQLTLAQSHKTPVKVQKLTHRHSNLTLEKIQSNMTLMKVNMSGLQKIIHSANKSQNSAAKTSLKVANPHPFHYLLNTQHACNDKDIFLIVYVHSAPNHHKRRSVIRQTWGSGKYYTQKIKVVFVMGRTNDGVEVQNALEYESDVYRDIVQEDFLDSYHNLTYKGIAALKWVSNYCSHAKFVLKTDDDIFVNMFTLLRHMKSLYTLKANSDSLLMCLVWYRMKVMRTGKWKVPKSEFKDDYYPTYCSGSAFIMSVNVAIAMHRVSYDVPFFWVDDFYITGLLPLKAGNIKHKQFMSTYVLDGTKLKEKFTGPQWYSYIFSHVHDLDAVQAVWAELVKLAHGIVVPDIKYAYAGQLPKVEKKILP</sequence>
<keyword evidence="5" id="KW-0812">Transmembrane</keyword>
<dbReference type="AlphaFoldDB" id="A0AAD9UK80"/>
<dbReference type="InterPro" id="IPR002659">
    <property type="entry name" value="Glyco_trans_31"/>
</dbReference>
<dbReference type="Gene3D" id="3.90.550.50">
    <property type="match status" value="1"/>
</dbReference>
<organism evidence="12 13">
    <name type="scientific">Ridgeia piscesae</name>
    <name type="common">Tubeworm</name>
    <dbReference type="NCBI Taxonomy" id="27915"/>
    <lineage>
        <taxon>Eukaryota</taxon>
        <taxon>Metazoa</taxon>
        <taxon>Spiralia</taxon>
        <taxon>Lophotrochozoa</taxon>
        <taxon>Annelida</taxon>
        <taxon>Polychaeta</taxon>
        <taxon>Sedentaria</taxon>
        <taxon>Canalipalpata</taxon>
        <taxon>Sabellida</taxon>
        <taxon>Siboglinidae</taxon>
        <taxon>Ridgeia</taxon>
    </lineage>
</organism>
<comment type="caution">
    <text evidence="12">The sequence shown here is derived from an EMBL/GenBank/DDBJ whole genome shotgun (WGS) entry which is preliminary data.</text>
</comment>
<keyword evidence="4" id="KW-0808">Transferase</keyword>
<evidence type="ECO:0000313" key="13">
    <source>
        <dbReference type="Proteomes" id="UP001209878"/>
    </source>
</evidence>
<keyword evidence="9" id="KW-0472">Membrane</keyword>
<dbReference type="EC" id="2.4.1.-" evidence="11"/>
<dbReference type="GO" id="GO:0006493">
    <property type="term" value="P:protein O-linked glycosylation"/>
    <property type="evidence" value="ECO:0007669"/>
    <property type="project" value="TreeGrafter"/>
</dbReference>
<keyword evidence="6" id="KW-0735">Signal-anchor</keyword>
<keyword evidence="10" id="KW-0325">Glycoprotein</keyword>
<dbReference type="PANTHER" id="PTHR11214:SF364">
    <property type="entry name" value="HEXOSYLTRANSFERASE"/>
    <property type="match status" value="1"/>
</dbReference>
<dbReference type="EMBL" id="JAODUO010000027">
    <property type="protein sequence ID" value="KAK2192594.1"/>
    <property type="molecule type" value="Genomic_DNA"/>
</dbReference>
<name>A0AAD9UK80_RIDPI</name>
<keyword evidence="13" id="KW-1185">Reference proteome</keyword>
<reference evidence="12" key="1">
    <citation type="journal article" date="2023" name="Mol. Biol. Evol.">
        <title>Third-Generation Sequencing Reveals the Adaptive Role of the Epigenome in Three Deep-Sea Polychaetes.</title>
        <authorList>
            <person name="Perez M."/>
            <person name="Aroh O."/>
            <person name="Sun Y."/>
            <person name="Lan Y."/>
            <person name="Juniper S.K."/>
            <person name="Young C.R."/>
            <person name="Angers B."/>
            <person name="Qian P.Y."/>
        </authorList>
    </citation>
    <scope>NUCLEOTIDE SEQUENCE</scope>
    <source>
        <strain evidence="12">R07B-5</strain>
    </source>
</reference>
<evidence type="ECO:0000256" key="9">
    <source>
        <dbReference type="ARBA" id="ARBA00023136"/>
    </source>
</evidence>
<accession>A0AAD9UK80</accession>
<dbReference type="GO" id="GO:0016758">
    <property type="term" value="F:hexosyltransferase activity"/>
    <property type="evidence" value="ECO:0007669"/>
    <property type="project" value="InterPro"/>
</dbReference>
<evidence type="ECO:0000256" key="6">
    <source>
        <dbReference type="ARBA" id="ARBA00022968"/>
    </source>
</evidence>
<dbReference type="Pfam" id="PF01762">
    <property type="entry name" value="Galactosyl_T"/>
    <property type="match status" value="1"/>
</dbReference>
<protein>
    <recommendedName>
        <fullName evidence="11">Hexosyltransferase</fullName>
        <ecNumber evidence="11">2.4.1.-</ecNumber>
    </recommendedName>
</protein>
<evidence type="ECO:0000256" key="8">
    <source>
        <dbReference type="ARBA" id="ARBA00023034"/>
    </source>
</evidence>
<evidence type="ECO:0000256" key="4">
    <source>
        <dbReference type="ARBA" id="ARBA00022679"/>
    </source>
</evidence>